<dbReference type="InterPro" id="IPR004316">
    <property type="entry name" value="SWEET_rpt"/>
</dbReference>
<dbReference type="AlphaFoldDB" id="A0AAD8SMX2"/>
<dbReference type="FunFam" id="1.20.1280.290:FF:000001">
    <property type="entry name" value="Bidirectional sugar transporter SWEET"/>
    <property type="match status" value="1"/>
</dbReference>
<dbReference type="Proteomes" id="UP001231189">
    <property type="component" value="Unassembled WGS sequence"/>
</dbReference>
<evidence type="ECO:0000256" key="6">
    <source>
        <dbReference type="ARBA" id="ARBA00022692"/>
    </source>
</evidence>
<evidence type="ECO:0000256" key="7">
    <source>
        <dbReference type="ARBA" id="ARBA00022737"/>
    </source>
</evidence>
<organism evidence="13 14">
    <name type="scientific">Lolium multiflorum</name>
    <name type="common">Italian ryegrass</name>
    <name type="synonym">Lolium perenne subsp. multiflorum</name>
    <dbReference type="NCBI Taxonomy" id="4521"/>
    <lineage>
        <taxon>Eukaryota</taxon>
        <taxon>Viridiplantae</taxon>
        <taxon>Streptophyta</taxon>
        <taxon>Embryophyta</taxon>
        <taxon>Tracheophyta</taxon>
        <taxon>Spermatophyta</taxon>
        <taxon>Magnoliopsida</taxon>
        <taxon>Liliopsida</taxon>
        <taxon>Poales</taxon>
        <taxon>Poaceae</taxon>
        <taxon>BOP clade</taxon>
        <taxon>Pooideae</taxon>
        <taxon>Poodae</taxon>
        <taxon>Poeae</taxon>
        <taxon>Poeae Chloroplast Group 2 (Poeae type)</taxon>
        <taxon>Loliodinae</taxon>
        <taxon>Loliinae</taxon>
        <taxon>Lolium</taxon>
    </lineage>
</organism>
<comment type="similarity">
    <text evidence="2">Belongs to the SWEET sugar transporter family.</text>
</comment>
<evidence type="ECO:0000256" key="5">
    <source>
        <dbReference type="ARBA" id="ARBA00022597"/>
    </source>
</evidence>
<evidence type="ECO:0000256" key="12">
    <source>
        <dbReference type="SAM" id="Phobius"/>
    </source>
</evidence>
<gene>
    <name evidence="13" type="ORF">QYE76_048581</name>
</gene>
<keyword evidence="8 12" id="KW-1133">Transmembrane helix</keyword>
<feature type="transmembrane region" description="Helical" evidence="12">
    <location>
        <begin position="380"/>
        <end position="402"/>
    </location>
</feature>
<evidence type="ECO:0008006" key="15">
    <source>
        <dbReference type="Google" id="ProtNLM"/>
    </source>
</evidence>
<evidence type="ECO:0000256" key="9">
    <source>
        <dbReference type="ARBA" id="ARBA00023136"/>
    </source>
</evidence>
<dbReference type="FunFam" id="1.20.1280.290:FF:000002">
    <property type="entry name" value="Bidirectional sugar transporter SWEET"/>
    <property type="match status" value="1"/>
</dbReference>
<feature type="transmembrane region" description="Helical" evidence="12">
    <location>
        <begin position="226"/>
        <end position="249"/>
    </location>
</feature>
<dbReference type="GO" id="GO:0051119">
    <property type="term" value="F:sugar transmembrane transporter activity"/>
    <property type="evidence" value="ECO:0007669"/>
    <property type="project" value="InterPro"/>
</dbReference>
<feature type="compositionally biased region" description="Low complexity" evidence="11">
    <location>
        <begin position="163"/>
        <end position="181"/>
    </location>
</feature>
<reference evidence="13" key="1">
    <citation type="submission" date="2023-07" db="EMBL/GenBank/DDBJ databases">
        <title>A chromosome-level genome assembly of Lolium multiflorum.</title>
        <authorList>
            <person name="Chen Y."/>
            <person name="Copetti D."/>
            <person name="Kolliker R."/>
            <person name="Studer B."/>
        </authorList>
    </citation>
    <scope>NUCLEOTIDE SEQUENCE</scope>
    <source>
        <strain evidence="13">02402/16</strain>
        <tissue evidence="13">Leaf</tissue>
    </source>
</reference>
<comment type="subcellular location">
    <subcellularLocation>
        <location evidence="1">Cell membrane</location>
        <topology evidence="1">Multi-pass membrane protein</topology>
    </subcellularLocation>
</comment>
<dbReference type="PANTHER" id="PTHR10791">
    <property type="entry name" value="RAG1-ACTIVATING PROTEIN 1"/>
    <property type="match status" value="1"/>
</dbReference>
<protein>
    <recommendedName>
        <fullName evidence="15">Bidirectional sugar transporter SWEET</fullName>
    </recommendedName>
</protein>
<evidence type="ECO:0000313" key="14">
    <source>
        <dbReference type="Proteomes" id="UP001231189"/>
    </source>
</evidence>
<evidence type="ECO:0000256" key="10">
    <source>
        <dbReference type="ARBA" id="ARBA00038715"/>
    </source>
</evidence>
<sequence length="470" mass="51197">MKMAVVSMEEPSGHFPVPAAWNGDSVPRSWLRDGGGSGRFLVPWLFRIEVLGIRDLLSCPWNPAGAADFVAMANGLSGRLRRIAWFTFAAQCWALWNIRNKLAIEGSLISSPADAIFKMSIYMQNWRVLVRPRDRPLLDAALDEIRVSDQRDSKGEGSAALVSSSDPSLPSPPNSGGDPSLASLAVHSRRRKSLRCPPKSGDPFTLDPSVPSPREATMTPDTIRTAIGVIGNVTAVVLFLSPVPTFYGIWKNKTVEEYSAVPYLATLLNCMMWLVYGLPAVTPDNMLIITINVIGITIELHYIALFLAYSVGAARRRVLLILVAEVAFVSVVAALVLNLTHTHTHRSMIVGILCVFFEAAMYAAPLSCMKMVIQTKSVEYMPLFLSLASLACGISWTAYALIKFDLYITIPNVLGVIFAVGQVILYAIYYKSTQQILEARKVKASRAPMMEVVVDGKNGSATASGAGNDN</sequence>
<feature type="transmembrane region" description="Helical" evidence="12">
    <location>
        <begin position="408"/>
        <end position="430"/>
    </location>
</feature>
<name>A0AAD8SMX2_LOLMU</name>
<keyword evidence="6 12" id="KW-0812">Transmembrane</keyword>
<keyword evidence="14" id="KW-1185">Reference proteome</keyword>
<accession>A0AAD8SMX2</accession>
<dbReference type="PANTHER" id="PTHR10791:SF130">
    <property type="entry name" value="BIDIRECTIONAL SUGAR TRANSPORTER SWEET6-RELATED"/>
    <property type="match status" value="1"/>
</dbReference>
<evidence type="ECO:0000256" key="4">
    <source>
        <dbReference type="ARBA" id="ARBA00022475"/>
    </source>
</evidence>
<dbReference type="Pfam" id="PF03083">
    <property type="entry name" value="MtN3_slv"/>
    <property type="match status" value="2"/>
</dbReference>
<dbReference type="InterPro" id="IPR047664">
    <property type="entry name" value="SWEET"/>
</dbReference>
<evidence type="ECO:0000256" key="2">
    <source>
        <dbReference type="ARBA" id="ARBA00007809"/>
    </source>
</evidence>
<proteinExistence type="inferred from homology"/>
<dbReference type="GO" id="GO:0005886">
    <property type="term" value="C:plasma membrane"/>
    <property type="evidence" value="ECO:0007669"/>
    <property type="project" value="UniProtKB-SubCell"/>
</dbReference>
<feature type="transmembrane region" description="Helical" evidence="12">
    <location>
        <begin position="318"/>
        <end position="337"/>
    </location>
</feature>
<evidence type="ECO:0000256" key="8">
    <source>
        <dbReference type="ARBA" id="ARBA00022989"/>
    </source>
</evidence>
<keyword evidence="7" id="KW-0677">Repeat</keyword>
<keyword evidence="5" id="KW-0762">Sugar transport</keyword>
<dbReference type="Gene3D" id="1.20.1280.290">
    <property type="match status" value="2"/>
</dbReference>
<evidence type="ECO:0000256" key="3">
    <source>
        <dbReference type="ARBA" id="ARBA00022448"/>
    </source>
</evidence>
<evidence type="ECO:0000256" key="11">
    <source>
        <dbReference type="SAM" id="MobiDB-lite"/>
    </source>
</evidence>
<feature type="transmembrane region" description="Helical" evidence="12">
    <location>
        <begin position="261"/>
        <end position="281"/>
    </location>
</feature>
<feature type="region of interest" description="Disordered" evidence="11">
    <location>
        <begin position="149"/>
        <end position="217"/>
    </location>
</feature>
<keyword evidence="9 12" id="KW-0472">Membrane</keyword>
<comment type="subunit">
    <text evidence="10">Forms homooligomers and/or heterooligomers.</text>
</comment>
<evidence type="ECO:0000313" key="13">
    <source>
        <dbReference type="EMBL" id="KAK1660422.1"/>
    </source>
</evidence>
<keyword evidence="4" id="KW-1003">Cell membrane</keyword>
<dbReference type="EMBL" id="JAUUTY010000003">
    <property type="protein sequence ID" value="KAK1660422.1"/>
    <property type="molecule type" value="Genomic_DNA"/>
</dbReference>
<comment type="caution">
    <text evidence="13">The sequence shown here is derived from an EMBL/GenBank/DDBJ whole genome shotgun (WGS) entry which is preliminary data.</text>
</comment>
<keyword evidence="3" id="KW-0813">Transport</keyword>
<feature type="transmembrane region" description="Helical" evidence="12">
    <location>
        <begin position="287"/>
        <end position="311"/>
    </location>
</feature>
<evidence type="ECO:0000256" key="1">
    <source>
        <dbReference type="ARBA" id="ARBA00004651"/>
    </source>
</evidence>
<feature type="transmembrane region" description="Helical" evidence="12">
    <location>
        <begin position="349"/>
        <end position="368"/>
    </location>
</feature>